<name>A0ABU0JT64_HATLI</name>
<sequence length="209" mass="24842">MYEFKIDIDSSRYLCKKVKLIKFKEIIRYIFAITLTVIVGTFIVTEYLNEYTFSSLKINELALILEESNKIIHVAYTNYIKWSCILGIVILGIIIMQLNKNFRKYVDLELNKKQVAYFIENTFHVDIKDQGLYIKDSIKDTIYYWNMIEGYYESDKYIYIADKLNNIIAVIPVNKKEIDKSELIDKLQQYTTKITKPNKKYKCIKKSLE</sequence>
<keyword evidence="3" id="KW-1185">Reference proteome</keyword>
<comment type="caution">
    <text evidence="2">The sequence shown here is derived from an EMBL/GenBank/DDBJ whole genome shotgun (WGS) entry which is preliminary data.</text>
</comment>
<keyword evidence="1" id="KW-0812">Transmembrane</keyword>
<reference evidence="2 3" key="1">
    <citation type="submission" date="2023-07" db="EMBL/GenBank/DDBJ databases">
        <title>Genomic Encyclopedia of Type Strains, Phase IV (KMG-IV): sequencing the most valuable type-strain genomes for metagenomic binning, comparative biology and taxonomic classification.</title>
        <authorList>
            <person name="Goeker M."/>
        </authorList>
    </citation>
    <scope>NUCLEOTIDE SEQUENCE [LARGE SCALE GENOMIC DNA]</scope>
    <source>
        <strain evidence="2 3">DSM 1400</strain>
    </source>
</reference>
<proteinExistence type="predicted"/>
<evidence type="ECO:0008006" key="4">
    <source>
        <dbReference type="Google" id="ProtNLM"/>
    </source>
</evidence>
<evidence type="ECO:0000313" key="2">
    <source>
        <dbReference type="EMBL" id="MDQ0480292.1"/>
    </source>
</evidence>
<dbReference type="EMBL" id="JAUSWN010000017">
    <property type="protein sequence ID" value="MDQ0480292.1"/>
    <property type="molecule type" value="Genomic_DNA"/>
</dbReference>
<keyword evidence="1" id="KW-1133">Transmembrane helix</keyword>
<dbReference type="Proteomes" id="UP001224418">
    <property type="component" value="Unassembled WGS sequence"/>
</dbReference>
<protein>
    <recommendedName>
        <fullName evidence="4">YcxB-like protein domain-containing protein</fullName>
    </recommendedName>
</protein>
<organism evidence="2 3">
    <name type="scientific">Hathewaya limosa</name>
    <name type="common">Clostridium limosum</name>
    <dbReference type="NCBI Taxonomy" id="1536"/>
    <lineage>
        <taxon>Bacteria</taxon>
        <taxon>Bacillati</taxon>
        <taxon>Bacillota</taxon>
        <taxon>Clostridia</taxon>
        <taxon>Eubacteriales</taxon>
        <taxon>Clostridiaceae</taxon>
        <taxon>Hathewaya</taxon>
    </lineage>
</organism>
<feature type="transmembrane region" description="Helical" evidence="1">
    <location>
        <begin position="26"/>
        <end position="45"/>
    </location>
</feature>
<accession>A0ABU0JT64</accession>
<dbReference type="RefSeq" id="WP_307356182.1">
    <property type="nucleotide sequence ID" value="NZ_BAAACJ010000013.1"/>
</dbReference>
<evidence type="ECO:0000313" key="3">
    <source>
        <dbReference type="Proteomes" id="UP001224418"/>
    </source>
</evidence>
<evidence type="ECO:0000256" key="1">
    <source>
        <dbReference type="SAM" id="Phobius"/>
    </source>
</evidence>
<feature type="transmembrane region" description="Helical" evidence="1">
    <location>
        <begin position="79"/>
        <end position="98"/>
    </location>
</feature>
<keyword evidence="1" id="KW-0472">Membrane</keyword>
<gene>
    <name evidence="2" type="ORF">QOZ93_002040</name>
</gene>